<dbReference type="EMBL" id="UINC01001166">
    <property type="protein sequence ID" value="SUZ73064.1"/>
    <property type="molecule type" value="Genomic_DNA"/>
</dbReference>
<dbReference type="InterPro" id="IPR004183">
    <property type="entry name" value="Xdiol_dOase_suB"/>
</dbReference>
<feature type="domain" description="Extradiol ring-cleavage dioxygenase class III enzyme subunit B" evidence="1">
    <location>
        <begin position="7"/>
        <end position="270"/>
    </location>
</feature>
<evidence type="ECO:0000259" key="1">
    <source>
        <dbReference type="Pfam" id="PF02900"/>
    </source>
</evidence>
<dbReference type="Pfam" id="PF02900">
    <property type="entry name" value="LigB"/>
    <property type="match status" value="1"/>
</dbReference>
<sequence>MGEIVGAAVVAHVPTIVMPEEVRRELNNGQDFSLGPGLARLREECLDRLAPDTVVVFDTHWFTTVEHVLTAHQRRSGLYTSEELPRTMSAVAYDVPGDPQLAAAVVAQAEARDDTRVLACDDPHLPIHYPTVNLLGFLQGAEQWVSVGICQTATVSDFLLFGELLGAAVANLDRRVVLLASGGLSHRFWPLREFADHESASLENIRTPEARAADEKVLAWWDTGDHASVIDFQSEYRGHSPEGFFGHYLMMVGALGGRDCRAPGVRYSAYESAAGTGQAHVWFEPPAAGWKD</sequence>
<proteinExistence type="predicted"/>
<dbReference type="GO" id="GO:0008198">
    <property type="term" value="F:ferrous iron binding"/>
    <property type="evidence" value="ECO:0007669"/>
    <property type="project" value="InterPro"/>
</dbReference>
<gene>
    <name evidence="2" type="ORF">METZ01_LOCUS25918</name>
</gene>
<organism evidence="2">
    <name type="scientific">marine metagenome</name>
    <dbReference type="NCBI Taxonomy" id="408172"/>
    <lineage>
        <taxon>unclassified sequences</taxon>
        <taxon>metagenomes</taxon>
        <taxon>ecological metagenomes</taxon>
    </lineage>
</organism>
<dbReference type="GO" id="GO:0016702">
    <property type="term" value="F:oxidoreductase activity, acting on single donors with incorporation of molecular oxygen, incorporation of two atoms of oxygen"/>
    <property type="evidence" value="ECO:0007669"/>
    <property type="project" value="UniProtKB-ARBA"/>
</dbReference>
<dbReference type="Gene3D" id="3.40.830.10">
    <property type="entry name" value="LigB-like"/>
    <property type="match status" value="1"/>
</dbReference>
<accession>A0A381Q2D3</accession>
<reference evidence="2" key="1">
    <citation type="submission" date="2018-05" db="EMBL/GenBank/DDBJ databases">
        <authorList>
            <person name="Lanie J.A."/>
            <person name="Ng W.-L."/>
            <person name="Kazmierczak K.M."/>
            <person name="Andrzejewski T.M."/>
            <person name="Davidsen T.M."/>
            <person name="Wayne K.J."/>
            <person name="Tettelin H."/>
            <person name="Glass J.I."/>
            <person name="Rusch D."/>
            <person name="Podicherti R."/>
            <person name="Tsui H.-C.T."/>
            <person name="Winkler M.E."/>
        </authorList>
    </citation>
    <scope>NUCLEOTIDE SEQUENCE</scope>
</reference>
<name>A0A381Q2D3_9ZZZZ</name>
<dbReference type="AlphaFoldDB" id="A0A381Q2D3"/>
<evidence type="ECO:0000313" key="2">
    <source>
        <dbReference type="EMBL" id="SUZ73064.1"/>
    </source>
</evidence>
<dbReference type="SUPFAM" id="SSF53213">
    <property type="entry name" value="LigB-like"/>
    <property type="match status" value="1"/>
</dbReference>
<protein>
    <recommendedName>
        <fullName evidence="1">Extradiol ring-cleavage dioxygenase class III enzyme subunit B domain-containing protein</fullName>
    </recommendedName>
</protein>